<dbReference type="AlphaFoldDB" id="A0A225AIC0"/>
<feature type="region of interest" description="Disordered" evidence="11">
    <location>
        <begin position="113"/>
        <end position="209"/>
    </location>
</feature>
<feature type="compositionally biased region" description="Basic and acidic residues" evidence="11">
    <location>
        <begin position="68"/>
        <end position="82"/>
    </location>
</feature>
<evidence type="ECO:0000256" key="7">
    <source>
        <dbReference type="ARBA" id="ARBA00023306"/>
    </source>
</evidence>
<comment type="caution">
    <text evidence="13">The sequence shown here is derived from an EMBL/GenBank/DDBJ whole genome shotgun (WGS) entry which is preliminary data.</text>
</comment>
<dbReference type="Proteomes" id="UP000214365">
    <property type="component" value="Unassembled WGS sequence"/>
</dbReference>
<dbReference type="GO" id="GO:0030154">
    <property type="term" value="P:cell differentiation"/>
    <property type="evidence" value="ECO:0007669"/>
    <property type="project" value="TreeGrafter"/>
</dbReference>
<accession>A0A225AIC0</accession>
<feature type="compositionally biased region" description="Low complexity" evidence="11">
    <location>
        <begin position="7"/>
        <end position="32"/>
    </location>
</feature>
<keyword evidence="14" id="KW-1185">Reference proteome</keyword>
<feature type="DNA-binding region" description="Homeobox" evidence="9">
    <location>
        <begin position="61"/>
        <end position="120"/>
    </location>
</feature>
<keyword evidence="2" id="KW-0805">Transcription regulation</keyword>
<keyword evidence="5" id="KW-0804">Transcription</keyword>
<evidence type="ECO:0000313" key="13">
    <source>
        <dbReference type="EMBL" id="OKL61192.1"/>
    </source>
</evidence>
<evidence type="ECO:0000256" key="6">
    <source>
        <dbReference type="ARBA" id="ARBA00023242"/>
    </source>
</evidence>
<feature type="compositionally biased region" description="Polar residues" evidence="11">
    <location>
        <begin position="134"/>
        <end position="161"/>
    </location>
</feature>
<evidence type="ECO:0000256" key="11">
    <source>
        <dbReference type="SAM" id="MobiDB-lite"/>
    </source>
</evidence>
<protein>
    <recommendedName>
        <fullName evidence="12">Homeobox domain-containing protein</fullName>
    </recommendedName>
</protein>
<keyword evidence="3 9" id="KW-0238">DNA-binding</keyword>
<evidence type="ECO:0000256" key="2">
    <source>
        <dbReference type="ARBA" id="ARBA00023015"/>
    </source>
</evidence>
<keyword evidence="7" id="KW-0131">Cell cycle</keyword>
<dbReference type="Pfam" id="PF00046">
    <property type="entry name" value="Homeodomain"/>
    <property type="match status" value="1"/>
</dbReference>
<feature type="compositionally biased region" description="Polar residues" evidence="11">
    <location>
        <begin position="191"/>
        <end position="207"/>
    </location>
</feature>
<evidence type="ECO:0000256" key="3">
    <source>
        <dbReference type="ARBA" id="ARBA00023125"/>
    </source>
</evidence>
<proteinExistence type="predicted"/>
<keyword evidence="6 9" id="KW-0539">Nucleus</keyword>
<name>A0A225AIC0_TALAT</name>
<dbReference type="CDD" id="cd00086">
    <property type="entry name" value="homeodomain"/>
    <property type="match status" value="1"/>
</dbReference>
<evidence type="ECO:0000256" key="9">
    <source>
        <dbReference type="PROSITE-ProRule" id="PRU00108"/>
    </source>
</evidence>
<evidence type="ECO:0000256" key="4">
    <source>
        <dbReference type="ARBA" id="ARBA00023155"/>
    </source>
</evidence>
<dbReference type="PROSITE" id="PS00027">
    <property type="entry name" value="HOMEOBOX_1"/>
    <property type="match status" value="1"/>
</dbReference>
<dbReference type="STRING" id="1441469.A0A225AIC0"/>
<organism evidence="13 14">
    <name type="scientific">Talaromyces atroroseus</name>
    <dbReference type="NCBI Taxonomy" id="1441469"/>
    <lineage>
        <taxon>Eukaryota</taxon>
        <taxon>Fungi</taxon>
        <taxon>Dikarya</taxon>
        <taxon>Ascomycota</taxon>
        <taxon>Pezizomycotina</taxon>
        <taxon>Eurotiomycetes</taxon>
        <taxon>Eurotiomycetidae</taxon>
        <taxon>Eurotiales</taxon>
        <taxon>Trichocomaceae</taxon>
        <taxon>Talaromyces</taxon>
        <taxon>Talaromyces sect. Trachyspermi</taxon>
    </lineage>
</organism>
<feature type="compositionally biased region" description="Polar residues" evidence="11">
    <location>
        <begin position="435"/>
        <end position="453"/>
    </location>
</feature>
<dbReference type="PANTHER" id="PTHR24324:SF9">
    <property type="entry name" value="HOMEOBOX DOMAIN-CONTAINING PROTEIN"/>
    <property type="match status" value="1"/>
</dbReference>
<evidence type="ECO:0000313" key="14">
    <source>
        <dbReference type="Proteomes" id="UP000214365"/>
    </source>
</evidence>
<sequence length="588" mass="63515">MISVDPSSSSSSSLSSTTAASSSPPQSYGSSPANLHYAFLVHSQKTLTQNLPPRVDNKLLARQKRRRTSPEDHAILEAEYKKNPKPDKVARVSIVNQVSLGEKEVQIWFQNRRQNDRRKSKPLEPHELVGPRASNGTLQDFPNSHDTCSLDSSPQQGTEQGTPELLEKGSSAEDILPITSDGDVSGKHPDSNANNPEPDTPATSVAPETSVGGHIENFADLAGLGIHVAGKKRRFSNLETGSRAVDTQLLQNNIKSPPSLRISLSGNGEALLRQKGELTPSPPRARTAVRISLSSDGEALIRTQDEPSPSKNRLRILSRAPRKSGLQRSVSAINFGTPGATPINREGAGIKPFGRSRDARTWESYCDNDARSALSTPTNSQSAGSVRTPGLYRSGSHRSLARGSVSKSSVSPHFGTVSQQDGLGVSGEKRRKLSRTVSSLGRLESAQQGSNLKNGLAARFPLTGKASKDSSEDVSWEAGDSDKENWMPGTQRRAIPRRHARALSHTQRPILKENGVRRNTAVDDLALAKHGRLYRGPRGTKDMKDTSQATNKLDAEVAAFMSKNGSSSREEDLHCIQGLLSLSQGAWR</sequence>
<dbReference type="RefSeq" id="XP_020121313.1">
    <property type="nucleotide sequence ID" value="XM_020266287.1"/>
</dbReference>
<dbReference type="InterPro" id="IPR001356">
    <property type="entry name" value="HD"/>
</dbReference>
<reference evidence="13 14" key="1">
    <citation type="submission" date="2015-06" db="EMBL/GenBank/DDBJ databases">
        <title>Talaromyces atroroseus IBT 11181 draft genome.</title>
        <authorList>
            <person name="Rasmussen K.B."/>
            <person name="Rasmussen S."/>
            <person name="Petersen B."/>
            <person name="Sicheritz-Ponten T."/>
            <person name="Mortensen U.H."/>
            <person name="Thrane U."/>
        </authorList>
    </citation>
    <scope>NUCLEOTIDE SEQUENCE [LARGE SCALE GENOMIC DNA]</scope>
    <source>
        <strain evidence="13 14">IBT 11181</strain>
    </source>
</reference>
<dbReference type="GO" id="GO:0000082">
    <property type="term" value="P:G1/S transition of mitotic cell cycle"/>
    <property type="evidence" value="ECO:0007669"/>
    <property type="project" value="UniProtKB-ARBA"/>
</dbReference>
<dbReference type="GO" id="GO:0000981">
    <property type="term" value="F:DNA-binding transcription factor activity, RNA polymerase II-specific"/>
    <property type="evidence" value="ECO:0007669"/>
    <property type="project" value="InterPro"/>
</dbReference>
<keyword evidence="4 9" id="KW-0371">Homeobox</keyword>
<dbReference type="InterPro" id="IPR017970">
    <property type="entry name" value="Homeobox_CS"/>
</dbReference>
<dbReference type="SMART" id="SM00389">
    <property type="entry name" value="HOX"/>
    <property type="match status" value="1"/>
</dbReference>
<dbReference type="GO" id="GO:0000122">
    <property type="term" value="P:negative regulation of transcription by RNA polymerase II"/>
    <property type="evidence" value="ECO:0007669"/>
    <property type="project" value="UniProtKB-ARBA"/>
</dbReference>
<feature type="compositionally biased region" description="Polar residues" evidence="11">
    <location>
        <begin position="405"/>
        <end position="421"/>
    </location>
</feature>
<gene>
    <name evidence="13" type="ORF">UA08_03158</name>
</gene>
<evidence type="ECO:0000256" key="8">
    <source>
        <dbReference type="ARBA" id="ARBA00065092"/>
    </source>
</evidence>
<dbReference type="FunFam" id="1.10.10.60:FF:000286">
    <property type="entry name" value="Homeobox transcription factor"/>
    <property type="match status" value="1"/>
</dbReference>
<dbReference type="GO" id="GO:0000978">
    <property type="term" value="F:RNA polymerase II cis-regulatory region sequence-specific DNA binding"/>
    <property type="evidence" value="ECO:0007669"/>
    <property type="project" value="TreeGrafter"/>
</dbReference>
<feature type="region of interest" description="Disordered" evidence="11">
    <location>
        <begin position="48"/>
        <end position="82"/>
    </location>
</feature>
<evidence type="ECO:0000256" key="5">
    <source>
        <dbReference type="ARBA" id="ARBA00023163"/>
    </source>
</evidence>
<dbReference type="OrthoDB" id="6159439at2759"/>
<dbReference type="GO" id="GO:0005634">
    <property type="term" value="C:nucleus"/>
    <property type="evidence" value="ECO:0007669"/>
    <property type="project" value="UniProtKB-SubCell"/>
</dbReference>
<dbReference type="GeneID" id="31002913"/>
<feature type="region of interest" description="Disordered" evidence="11">
    <location>
        <begin position="1"/>
        <end position="32"/>
    </location>
</feature>
<feature type="region of interest" description="Disordered" evidence="11">
    <location>
        <begin position="370"/>
        <end position="488"/>
    </location>
</feature>
<evidence type="ECO:0000256" key="1">
    <source>
        <dbReference type="ARBA" id="ARBA00004123"/>
    </source>
</evidence>
<dbReference type="Gene3D" id="1.10.10.60">
    <property type="entry name" value="Homeodomain-like"/>
    <property type="match status" value="1"/>
</dbReference>
<comment type="subunit">
    <text evidence="8">Interacts with MCM1.</text>
</comment>
<dbReference type="SUPFAM" id="SSF46689">
    <property type="entry name" value="Homeodomain-like"/>
    <property type="match status" value="1"/>
</dbReference>
<dbReference type="EMBL" id="LFMY01000004">
    <property type="protein sequence ID" value="OKL61192.1"/>
    <property type="molecule type" value="Genomic_DNA"/>
</dbReference>
<evidence type="ECO:0000259" key="12">
    <source>
        <dbReference type="PROSITE" id="PS50071"/>
    </source>
</evidence>
<dbReference type="InterPro" id="IPR051000">
    <property type="entry name" value="Homeobox_DNA-bind_prot"/>
</dbReference>
<comment type="subcellular location">
    <subcellularLocation>
        <location evidence="1 9 10">Nucleus</location>
    </subcellularLocation>
</comment>
<dbReference type="PANTHER" id="PTHR24324">
    <property type="entry name" value="HOMEOBOX PROTEIN HHEX"/>
    <property type="match status" value="1"/>
</dbReference>
<dbReference type="InterPro" id="IPR009057">
    <property type="entry name" value="Homeodomain-like_sf"/>
</dbReference>
<feature type="domain" description="Homeobox" evidence="12">
    <location>
        <begin position="59"/>
        <end position="119"/>
    </location>
</feature>
<feature type="compositionally biased region" description="Polar residues" evidence="11">
    <location>
        <begin position="373"/>
        <end position="385"/>
    </location>
</feature>
<evidence type="ECO:0000256" key="10">
    <source>
        <dbReference type="RuleBase" id="RU000682"/>
    </source>
</evidence>
<dbReference type="PROSITE" id="PS50071">
    <property type="entry name" value="HOMEOBOX_2"/>
    <property type="match status" value="1"/>
</dbReference>